<keyword evidence="1" id="KW-0732">Signal</keyword>
<dbReference type="EMBL" id="JAPCIO010000008">
    <property type="protein sequence ID" value="MCW1148894.1"/>
    <property type="molecule type" value="Genomic_DNA"/>
</dbReference>
<reference evidence="3" key="1">
    <citation type="submission" date="2022-10" db="EMBL/GenBank/DDBJ databases">
        <title>Flavobacterium sp. nov., a bacterium isolated from lake sediment.</title>
        <authorList>
            <person name="Qu J.-H."/>
        </authorList>
    </citation>
    <scope>NUCLEOTIDE SEQUENCE</scope>
    <source>
        <strain evidence="3">TH16-21</strain>
    </source>
</reference>
<evidence type="ECO:0000313" key="4">
    <source>
        <dbReference type="Proteomes" id="UP001165677"/>
    </source>
</evidence>
<feature type="signal peptide" evidence="1">
    <location>
        <begin position="1"/>
        <end position="25"/>
    </location>
</feature>
<feature type="chain" id="PRO_5046547045" description="Fibronectin type-III domain-containing protein" evidence="1">
    <location>
        <begin position="26"/>
        <end position="545"/>
    </location>
</feature>
<proteinExistence type="predicted"/>
<gene>
    <name evidence="3" type="ORF">OJ995_11750</name>
</gene>
<dbReference type="InterPro" id="IPR003961">
    <property type="entry name" value="FN3_dom"/>
</dbReference>
<protein>
    <recommendedName>
        <fullName evidence="2">Fibronectin type-III domain-containing protein</fullName>
    </recommendedName>
</protein>
<evidence type="ECO:0000256" key="1">
    <source>
        <dbReference type="SAM" id="SignalP"/>
    </source>
</evidence>
<name>A0ABT3EJZ0_9FLAO</name>
<evidence type="ECO:0000313" key="3">
    <source>
        <dbReference type="EMBL" id="MCW1148894.1"/>
    </source>
</evidence>
<dbReference type="InterPro" id="IPR013783">
    <property type="entry name" value="Ig-like_fold"/>
</dbReference>
<sequence>MKLNLKSAVICFITLLLLVSCSNDSEDTNNQTLPIITTTGVSDITLTSAICGGNIISTEGRSIISKGLVYSVNPNPSINDFVKNIGNGPESFVAYIDNLSPNTTYYIKSFASTNAGTAYGQEVVFRTLGPTPPIVTTNSIENITNNSAIISGNISNSGNSPITSKGLVWSTNPNPTISDNIQTNTENQSFFLTTINNLSRNTQYYVRAFATNILGTSYGNEITFTTSDKYLMFSTTSEISKHVLHNPQDKILYLFTYDNSLSGQSNFKLIAYDYLNNIVLQQKPINPFLVNYITHSLSNYNNQTELYIVSGNNLSILNSSLQEIDNISLASNDNISSVVQKNGLIFISYYNFILSQSKIAVYSRNNLSLISDTVTYNNSPTLNVYNDLSNPNQIKCLNLPQGSNSSLFRIETFNNNGIYLSSNFGTNYLEGNINQTNDNINFIIIGNRGRIYYKNDLNNNSTTLSTDGTLTDYKISLNGSYLYSIQTNPNYFYKILKYNSGNFTIDSLLPINERSPKNLILDNNNFLIIDYDNLESPKRIFLTIY</sequence>
<dbReference type="SUPFAM" id="SSF49265">
    <property type="entry name" value="Fibronectin type III"/>
    <property type="match status" value="1"/>
</dbReference>
<evidence type="ECO:0000259" key="2">
    <source>
        <dbReference type="PROSITE" id="PS50853"/>
    </source>
</evidence>
<organism evidence="3 4">
    <name type="scientific">Flavobacterium lacisediminis</name>
    <dbReference type="NCBI Taxonomy" id="2989705"/>
    <lineage>
        <taxon>Bacteria</taxon>
        <taxon>Pseudomonadati</taxon>
        <taxon>Bacteroidota</taxon>
        <taxon>Flavobacteriia</taxon>
        <taxon>Flavobacteriales</taxon>
        <taxon>Flavobacteriaceae</taxon>
        <taxon>Flavobacterium</taxon>
    </lineage>
</organism>
<dbReference type="PROSITE" id="PS51257">
    <property type="entry name" value="PROKAR_LIPOPROTEIN"/>
    <property type="match status" value="1"/>
</dbReference>
<keyword evidence="4" id="KW-1185">Reference proteome</keyword>
<accession>A0ABT3EJZ0</accession>
<dbReference type="RefSeq" id="WP_264369594.1">
    <property type="nucleotide sequence ID" value="NZ_JAPCIO010000008.1"/>
</dbReference>
<dbReference type="Proteomes" id="UP001165677">
    <property type="component" value="Unassembled WGS sequence"/>
</dbReference>
<dbReference type="InterPro" id="IPR036116">
    <property type="entry name" value="FN3_sf"/>
</dbReference>
<dbReference type="PROSITE" id="PS50853">
    <property type="entry name" value="FN3"/>
    <property type="match status" value="1"/>
</dbReference>
<comment type="caution">
    <text evidence="3">The sequence shown here is derived from an EMBL/GenBank/DDBJ whole genome shotgun (WGS) entry which is preliminary data.</text>
</comment>
<feature type="domain" description="Fibronectin type-III" evidence="2">
    <location>
        <begin position="129"/>
        <end position="229"/>
    </location>
</feature>
<dbReference type="Gene3D" id="2.60.40.10">
    <property type="entry name" value="Immunoglobulins"/>
    <property type="match status" value="1"/>
</dbReference>